<evidence type="ECO:0000313" key="1">
    <source>
        <dbReference type="EMBL" id="CEG43075.1"/>
    </source>
</evidence>
<name>A0A0N7L623_PLAHL</name>
<dbReference type="Proteomes" id="UP000054928">
    <property type="component" value="Unassembled WGS sequence"/>
</dbReference>
<dbReference type="RefSeq" id="XP_024579444.1">
    <property type="nucleotide sequence ID" value="XM_024729027.1"/>
</dbReference>
<sequence length="59" mass="6341">MAASHLRFESELSLSENCGNGPKAVLPKWGLRLIAFIQLIRNLSASSDSGNSATYPLAH</sequence>
<keyword evidence="2" id="KW-1185">Reference proteome</keyword>
<proteinExistence type="predicted"/>
<organism evidence="1 2">
    <name type="scientific">Plasmopara halstedii</name>
    <name type="common">Downy mildew of sunflower</name>
    <dbReference type="NCBI Taxonomy" id="4781"/>
    <lineage>
        <taxon>Eukaryota</taxon>
        <taxon>Sar</taxon>
        <taxon>Stramenopiles</taxon>
        <taxon>Oomycota</taxon>
        <taxon>Peronosporomycetes</taxon>
        <taxon>Peronosporales</taxon>
        <taxon>Peronosporaceae</taxon>
        <taxon>Plasmopara</taxon>
    </lineage>
</organism>
<protein>
    <submittedName>
        <fullName evidence="1">Uncharacterized protein</fullName>
    </submittedName>
</protein>
<reference evidence="2" key="1">
    <citation type="submission" date="2014-09" db="EMBL/GenBank/DDBJ databases">
        <authorList>
            <person name="Sharma Rahul"/>
            <person name="Thines Marco"/>
        </authorList>
    </citation>
    <scope>NUCLEOTIDE SEQUENCE [LARGE SCALE GENOMIC DNA]</scope>
</reference>
<dbReference type="AlphaFoldDB" id="A0A0N7L623"/>
<accession>A0A0N7L623</accession>
<dbReference type="EMBL" id="CCYD01000653">
    <property type="protein sequence ID" value="CEG43075.1"/>
    <property type="molecule type" value="Genomic_DNA"/>
</dbReference>
<dbReference type="GeneID" id="36408350"/>
<evidence type="ECO:0000313" key="2">
    <source>
        <dbReference type="Proteomes" id="UP000054928"/>
    </source>
</evidence>